<evidence type="ECO:0000313" key="1">
    <source>
        <dbReference type="EMBL" id="APU45372.1"/>
    </source>
</evidence>
<sequence length="143" mass="15386">MLVVLVAAGGWLAYATHSVASAVPGHVYKYTGANGKQAYMTFSATSDAVVISSSKQTALSADQSTSGFNKAYQEQTEDQGTWTYKGQGSHLTVAVVRDGKSSQWQYDWVTVLGSKLYSPHFTYQIADAGSGISKKATNFERID</sequence>
<name>A0A0F4HAM8_LIMFE</name>
<dbReference type="PATRIC" id="fig|1613.32.peg.2121"/>
<protein>
    <submittedName>
        <fullName evidence="1">Uncharacterized protein</fullName>
    </submittedName>
</protein>
<evidence type="ECO:0000313" key="2">
    <source>
        <dbReference type="Proteomes" id="UP000185427"/>
    </source>
</evidence>
<dbReference type="Proteomes" id="UP000185427">
    <property type="component" value="Chromosome"/>
</dbReference>
<proteinExistence type="predicted"/>
<dbReference type="EMBL" id="CP019030">
    <property type="protein sequence ID" value="APU45372.1"/>
    <property type="molecule type" value="Genomic_DNA"/>
</dbReference>
<organism evidence="1 2">
    <name type="scientific">Limosilactobacillus fermentum</name>
    <name type="common">Lactobacillus fermentum</name>
    <dbReference type="NCBI Taxonomy" id="1613"/>
    <lineage>
        <taxon>Bacteria</taxon>
        <taxon>Bacillati</taxon>
        <taxon>Bacillota</taxon>
        <taxon>Bacilli</taxon>
        <taxon>Lactobacillales</taxon>
        <taxon>Lactobacillaceae</taxon>
        <taxon>Limosilactobacillus</taxon>
    </lineage>
</organism>
<dbReference type="OrthoDB" id="2219632at2"/>
<dbReference type="AlphaFoldDB" id="A0A0F4HAM8"/>
<accession>A0A0F4HAM8</accession>
<reference evidence="1 2" key="1">
    <citation type="submission" date="2016-12" db="EMBL/GenBank/DDBJ databases">
        <title>Complete Genome Sequence of Lactobacillus fermentum Strain SNUV175, a Probiotic for Treatment of Bacterial Vaginosis.</title>
        <authorList>
            <person name="Lee S."/>
            <person name="You H.J."/>
            <person name="Kwon B."/>
            <person name="Ko G."/>
        </authorList>
    </citation>
    <scope>NUCLEOTIDE SEQUENCE [LARGE SCALE GENOMIC DNA]</scope>
    <source>
        <strain evidence="1 2">SNUV175</strain>
    </source>
</reference>
<gene>
    <name evidence="1" type="ORF">BUW47_02455</name>
</gene>